<sequence>MSSGNFQISQEYELIPPEKSKAYPIFVHEWNFIKDKVSNIEISFQWFDSIGFLLIGAGISCLVTGLTSDFTKDIYKISIWGFFTIFILAGILSLFFGHSKRKQENTKPSEITDQMNLIENRFKNEV</sequence>
<dbReference type="RefSeq" id="WP_157624861.1">
    <property type="nucleotide sequence ID" value="NZ_LGIA01000161.1"/>
</dbReference>
<protein>
    <submittedName>
        <fullName evidence="2">Uncharacterized protein</fullName>
    </submittedName>
</protein>
<dbReference type="EMBL" id="LGIA01000161">
    <property type="protein sequence ID" value="KOH44492.1"/>
    <property type="molecule type" value="Genomic_DNA"/>
</dbReference>
<proteinExistence type="predicted"/>
<name>A0A0L8V8F9_9BACT</name>
<reference evidence="3" key="1">
    <citation type="submission" date="2015-07" db="EMBL/GenBank/DDBJ databases">
        <title>Genome sequencing of Sunxiuqinia dokdonensis strain SK.</title>
        <authorList>
            <person name="Ahn S."/>
            <person name="Kim B.-C."/>
        </authorList>
    </citation>
    <scope>NUCLEOTIDE SEQUENCE [LARGE SCALE GENOMIC DNA]</scope>
    <source>
        <strain evidence="3">SK</strain>
    </source>
</reference>
<feature type="transmembrane region" description="Helical" evidence="1">
    <location>
        <begin position="77"/>
        <end position="97"/>
    </location>
</feature>
<dbReference type="OrthoDB" id="1494915at2"/>
<comment type="caution">
    <text evidence="2">The sequence shown here is derived from an EMBL/GenBank/DDBJ whole genome shotgun (WGS) entry which is preliminary data.</text>
</comment>
<gene>
    <name evidence="2" type="ORF">NC99_27220</name>
</gene>
<evidence type="ECO:0000256" key="1">
    <source>
        <dbReference type="SAM" id="Phobius"/>
    </source>
</evidence>
<keyword evidence="3" id="KW-1185">Reference proteome</keyword>
<dbReference type="AlphaFoldDB" id="A0A0L8V8F9"/>
<evidence type="ECO:0000313" key="2">
    <source>
        <dbReference type="EMBL" id="KOH44492.1"/>
    </source>
</evidence>
<feature type="transmembrane region" description="Helical" evidence="1">
    <location>
        <begin position="46"/>
        <end position="65"/>
    </location>
</feature>
<accession>A0A0L8V8F9</accession>
<keyword evidence="1" id="KW-0472">Membrane</keyword>
<evidence type="ECO:0000313" key="3">
    <source>
        <dbReference type="Proteomes" id="UP000036958"/>
    </source>
</evidence>
<keyword evidence="1" id="KW-1133">Transmembrane helix</keyword>
<dbReference type="Proteomes" id="UP000036958">
    <property type="component" value="Unassembled WGS sequence"/>
</dbReference>
<organism evidence="2 3">
    <name type="scientific">Sunxiuqinia dokdonensis</name>
    <dbReference type="NCBI Taxonomy" id="1409788"/>
    <lineage>
        <taxon>Bacteria</taxon>
        <taxon>Pseudomonadati</taxon>
        <taxon>Bacteroidota</taxon>
        <taxon>Bacteroidia</taxon>
        <taxon>Marinilabiliales</taxon>
        <taxon>Prolixibacteraceae</taxon>
        <taxon>Sunxiuqinia</taxon>
    </lineage>
</organism>
<keyword evidence="1" id="KW-0812">Transmembrane</keyword>